<organism evidence="4 5">
    <name type="scientific">Didymella pomorum</name>
    <dbReference type="NCBI Taxonomy" id="749634"/>
    <lineage>
        <taxon>Eukaryota</taxon>
        <taxon>Fungi</taxon>
        <taxon>Dikarya</taxon>
        <taxon>Ascomycota</taxon>
        <taxon>Pezizomycotina</taxon>
        <taxon>Dothideomycetes</taxon>
        <taxon>Pleosporomycetidae</taxon>
        <taxon>Pleosporales</taxon>
        <taxon>Pleosporineae</taxon>
        <taxon>Didymellaceae</taxon>
        <taxon>Didymella</taxon>
    </lineage>
</organism>
<proteinExistence type="predicted"/>
<reference evidence="4" key="1">
    <citation type="submission" date="2022-10" db="EMBL/GenBank/DDBJ databases">
        <title>Tapping the CABI collections for fungal endophytes: first genome assemblies for Collariella, Neodidymelliopsis, Ascochyta clinopodiicola, Didymella pomorum, Didymosphaeria variabile, Neocosmospora piperis and Neocucurbitaria cava.</title>
        <authorList>
            <person name="Hill R."/>
        </authorList>
    </citation>
    <scope>NUCLEOTIDE SEQUENCE</scope>
    <source>
        <strain evidence="4">IMI 355091</strain>
    </source>
</reference>
<gene>
    <name evidence="4" type="ORF">N0V91_003301</name>
</gene>
<protein>
    <recommendedName>
        <fullName evidence="3">Alpha/beta hydrolase fold-3 domain-containing protein</fullName>
    </recommendedName>
</protein>
<dbReference type="AlphaFoldDB" id="A0A9W9D9A7"/>
<accession>A0A9W9D9A7</accession>
<evidence type="ECO:0000256" key="2">
    <source>
        <dbReference type="SAM" id="MobiDB-lite"/>
    </source>
</evidence>
<evidence type="ECO:0000259" key="3">
    <source>
        <dbReference type="Pfam" id="PF07859"/>
    </source>
</evidence>
<dbReference type="InterPro" id="IPR050300">
    <property type="entry name" value="GDXG_lipolytic_enzyme"/>
</dbReference>
<evidence type="ECO:0000313" key="5">
    <source>
        <dbReference type="Proteomes" id="UP001140510"/>
    </source>
</evidence>
<dbReference type="OrthoDB" id="433474at2759"/>
<dbReference type="PANTHER" id="PTHR48081">
    <property type="entry name" value="AB HYDROLASE SUPERFAMILY PROTEIN C4A8.06C"/>
    <property type="match status" value="1"/>
</dbReference>
<comment type="caution">
    <text evidence="4">The sequence shown here is derived from an EMBL/GenBank/DDBJ whole genome shotgun (WGS) entry which is preliminary data.</text>
</comment>
<dbReference type="PANTHER" id="PTHR48081:SF8">
    <property type="entry name" value="ALPHA_BETA HYDROLASE FOLD-3 DOMAIN-CONTAINING PROTEIN-RELATED"/>
    <property type="match status" value="1"/>
</dbReference>
<keyword evidence="1" id="KW-0378">Hydrolase</keyword>
<name>A0A9W9D9A7_9PLEO</name>
<sequence length="346" mass="37774">MAECPTRPPFDQAYKNAEGLPNPSRTFDIPTIRKGMLAAGVNLSSITNKHPLYMHTDISVPGVPGMNEAEVTLALWQLPQSPNSEQPLKKWPNGRPLIYHVHGGGQIAGDRFFGPEFVMSHFETQENIVFASPEYRLAPEHRAPAGAQDVYVGLVYLVQNSKELDIDPSKIVLYGISGGAALAASAALLSRKEGGPKCCALVLDIPMLDDRKSVSKSQFEDGTTWPGWMDVKAWEAVLGDGDRNDPDGVRTAGRADDFRGLPEVFIDIGSCESMRDQAVAFASKIWKDGGKAELHVWPGVYHGGSMWEPDVPVSKTMTRTQRSFLERVLGLTEDDGNDEAKAKAVL</sequence>
<dbReference type="Proteomes" id="UP001140510">
    <property type="component" value="Unassembled WGS sequence"/>
</dbReference>
<keyword evidence="5" id="KW-1185">Reference proteome</keyword>
<evidence type="ECO:0000313" key="4">
    <source>
        <dbReference type="EMBL" id="KAJ4408297.1"/>
    </source>
</evidence>
<dbReference type="GO" id="GO:0016787">
    <property type="term" value="F:hydrolase activity"/>
    <property type="evidence" value="ECO:0007669"/>
    <property type="project" value="UniProtKB-KW"/>
</dbReference>
<feature type="domain" description="Alpha/beta hydrolase fold-3" evidence="3">
    <location>
        <begin position="99"/>
        <end position="303"/>
    </location>
</feature>
<dbReference type="SUPFAM" id="SSF53474">
    <property type="entry name" value="alpha/beta-Hydrolases"/>
    <property type="match status" value="1"/>
</dbReference>
<dbReference type="Pfam" id="PF07859">
    <property type="entry name" value="Abhydrolase_3"/>
    <property type="match status" value="1"/>
</dbReference>
<dbReference type="InterPro" id="IPR013094">
    <property type="entry name" value="AB_hydrolase_3"/>
</dbReference>
<feature type="region of interest" description="Disordered" evidence="2">
    <location>
        <begin position="1"/>
        <end position="23"/>
    </location>
</feature>
<dbReference type="Gene3D" id="3.40.50.1820">
    <property type="entry name" value="alpha/beta hydrolase"/>
    <property type="match status" value="1"/>
</dbReference>
<dbReference type="EMBL" id="JAPEVA010000016">
    <property type="protein sequence ID" value="KAJ4408297.1"/>
    <property type="molecule type" value="Genomic_DNA"/>
</dbReference>
<dbReference type="InterPro" id="IPR029058">
    <property type="entry name" value="AB_hydrolase_fold"/>
</dbReference>
<evidence type="ECO:0000256" key="1">
    <source>
        <dbReference type="ARBA" id="ARBA00022801"/>
    </source>
</evidence>